<reference evidence="1 2" key="1">
    <citation type="journal article" date="2015" name="Nature">
        <title>rRNA introns, odd ribosomes, and small enigmatic genomes across a large radiation of phyla.</title>
        <authorList>
            <person name="Brown C.T."/>
            <person name="Hug L.A."/>
            <person name="Thomas B.C."/>
            <person name="Sharon I."/>
            <person name="Castelle C.J."/>
            <person name="Singh A."/>
            <person name="Wilkins M.J."/>
            <person name="Williams K.H."/>
            <person name="Banfield J.F."/>
        </authorList>
    </citation>
    <scope>NUCLEOTIDE SEQUENCE [LARGE SCALE GENOMIC DNA]</scope>
</reference>
<protein>
    <recommendedName>
        <fullName evidence="3">ParB/Sulfiredoxin domain-containing protein</fullName>
    </recommendedName>
</protein>
<accession>A0A0G1Z289</accession>
<dbReference type="Proteomes" id="UP000034588">
    <property type="component" value="Unassembled WGS sequence"/>
</dbReference>
<evidence type="ECO:0000313" key="1">
    <source>
        <dbReference type="EMBL" id="KKW12869.1"/>
    </source>
</evidence>
<dbReference type="InterPro" id="IPR036086">
    <property type="entry name" value="ParB/Sulfiredoxin_sf"/>
</dbReference>
<comment type="caution">
    <text evidence="1">The sequence shown here is derived from an EMBL/GenBank/DDBJ whole genome shotgun (WGS) entry which is preliminary data.</text>
</comment>
<evidence type="ECO:0000313" key="2">
    <source>
        <dbReference type="Proteomes" id="UP000034588"/>
    </source>
</evidence>
<sequence>MENFFTGLQQITFGNIKIMLIMLTPELAKALLQDEKRIRNRNIKSRTVEYLASQIPDLWVINGATIVVDSEGHLIDGQHRCAAVIRANTSIPVILISGIEPEKSFPTIDTNTPRSLADTLRADGKEKPGALATAARILITMDTNDFTKAGSNNRIPNQIGKDYVNQNPDLIEHVIFCKRLSLANRGIANLAVVTAFSWHTRMWDAHSAYFIEHLYTGAELRDGNPILLLRKKLIELNARRLSKRIQALHPYLLYASLVYIWNLWGAGRSLTVLRWPEVVAKINAPKIQLPGTDPQQLPLP</sequence>
<gene>
    <name evidence="1" type="ORF">UY48_C0008G0044</name>
</gene>
<proteinExistence type="predicted"/>
<organism evidence="1 2">
    <name type="scientific">Candidatus Gottesmanbacteria bacterium GW2011_GWB1_49_7</name>
    <dbReference type="NCBI Taxonomy" id="1618448"/>
    <lineage>
        <taxon>Bacteria</taxon>
        <taxon>Candidatus Gottesmaniibacteriota</taxon>
    </lineage>
</organism>
<evidence type="ECO:0008006" key="3">
    <source>
        <dbReference type="Google" id="ProtNLM"/>
    </source>
</evidence>
<name>A0A0G1Z289_9BACT</name>
<dbReference type="SUPFAM" id="SSF110849">
    <property type="entry name" value="ParB/Sulfiredoxin"/>
    <property type="match status" value="1"/>
</dbReference>
<dbReference type="AlphaFoldDB" id="A0A0G1Z289"/>
<dbReference type="EMBL" id="LCQD01000008">
    <property type="protein sequence ID" value="KKW12869.1"/>
    <property type="molecule type" value="Genomic_DNA"/>
</dbReference>